<comment type="caution">
    <text evidence="2">The sequence shown here is derived from an EMBL/GenBank/DDBJ whole genome shotgun (WGS) entry which is preliminary data.</text>
</comment>
<gene>
    <name evidence="2" type="ORF">FF38_02549</name>
</gene>
<feature type="compositionally biased region" description="Low complexity" evidence="1">
    <location>
        <begin position="173"/>
        <end position="189"/>
    </location>
</feature>
<feature type="compositionally biased region" description="Low complexity" evidence="1">
    <location>
        <begin position="154"/>
        <end position="165"/>
    </location>
</feature>
<keyword evidence="3" id="KW-1185">Reference proteome</keyword>
<name>A0A0L0BZ29_LUCCU</name>
<organism evidence="2 3">
    <name type="scientific">Lucilia cuprina</name>
    <name type="common">Green bottle fly</name>
    <name type="synonym">Australian sheep blowfly</name>
    <dbReference type="NCBI Taxonomy" id="7375"/>
    <lineage>
        <taxon>Eukaryota</taxon>
        <taxon>Metazoa</taxon>
        <taxon>Ecdysozoa</taxon>
        <taxon>Arthropoda</taxon>
        <taxon>Hexapoda</taxon>
        <taxon>Insecta</taxon>
        <taxon>Pterygota</taxon>
        <taxon>Neoptera</taxon>
        <taxon>Endopterygota</taxon>
        <taxon>Diptera</taxon>
        <taxon>Brachycera</taxon>
        <taxon>Muscomorpha</taxon>
        <taxon>Oestroidea</taxon>
        <taxon>Calliphoridae</taxon>
        <taxon>Luciliinae</taxon>
        <taxon>Lucilia</taxon>
    </lineage>
</organism>
<dbReference type="OrthoDB" id="8052785at2759"/>
<dbReference type="AlphaFoldDB" id="A0A0L0BZ29"/>
<protein>
    <recommendedName>
        <fullName evidence="4">BZIP domain-containing protein</fullName>
    </recommendedName>
</protein>
<reference evidence="2 3" key="1">
    <citation type="journal article" date="2015" name="Nat. Commun.">
        <title>Lucilia cuprina genome unlocks parasitic fly biology to underpin future interventions.</title>
        <authorList>
            <person name="Anstead C.A."/>
            <person name="Korhonen P.K."/>
            <person name="Young N.D."/>
            <person name="Hall R.S."/>
            <person name="Jex A.R."/>
            <person name="Murali S.C."/>
            <person name="Hughes D.S."/>
            <person name="Lee S.F."/>
            <person name="Perry T."/>
            <person name="Stroehlein A.J."/>
            <person name="Ansell B.R."/>
            <person name="Breugelmans B."/>
            <person name="Hofmann A."/>
            <person name="Qu J."/>
            <person name="Dugan S."/>
            <person name="Lee S.L."/>
            <person name="Chao H."/>
            <person name="Dinh H."/>
            <person name="Han Y."/>
            <person name="Doddapaneni H.V."/>
            <person name="Worley K.C."/>
            <person name="Muzny D.M."/>
            <person name="Ioannidis P."/>
            <person name="Waterhouse R.M."/>
            <person name="Zdobnov E.M."/>
            <person name="James P.J."/>
            <person name="Bagnall N.H."/>
            <person name="Kotze A.C."/>
            <person name="Gibbs R.A."/>
            <person name="Richards S."/>
            <person name="Batterham P."/>
            <person name="Gasser R.B."/>
        </authorList>
    </citation>
    <scope>NUCLEOTIDE SEQUENCE [LARGE SCALE GENOMIC DNA]</scope>
    <source>
        <strain evidence="2 3">LS</strain>
        <tissue evidence="2">Full body</tissue>
    </source>
</reference>
<evidence type="ECO:0000256" key="1">
    <source>
        <dbReference type="SAM" id="MobiDB-lite"/>
    </source>
</evidence>
<sequence length="321" mass="36258">MTSLNIIPTTTMEECFEYRHKKFDQSSQRVRSNSLSSSQGDYECIKVEIERLNDNTSTTSSTSSNNINYLAKELSLKRTHTALNSEEHNYDSSFLPEAKRSRATSFGSSSTYSQVFSPLAITRQTSTPLTKATNISNVPNYNSVVIPEAIRPRSSSFGSTSSTYSQAYSPKASTSRLHTTTPLTTSASSAIPPPVAILPKISDDALRSICKYHGNMVRKFPKKERSAKDQERRDKNTIACRMSRRVKKLEHIAIEEQYKEFSQQTFDIIEQSMRATAYLHELMQLTSNHQLKEVEPLTNKMLNRSPEKKPFTIAFLVGNEQ</sequence>
<feature type="region of interest" description="Disordered" evidence="1">
    <location>
        <begin position="153"/>
        <end position="189"/>
    </location>
</feature>
<dbReference type="EMBL" id="JRES01001125">
    <property type="protein sequence ID" value="KNC25312.1"/>
    <property type="molecule type" value="Genomic_DNA"/>
</dbReference>
<dbReference type="Proteomes" id="UP000037069">
    <property type="component" value="Unassembled WGS sequence"/>
</dbReference>
<evidence type="ECO:0000313" key="3">
    <source>
        <dbReference type="Proteomes" id="UP000037069"/>
    </source>
</evidence>
<proteinExistence type="predicted"/>
<evidence type="ECO:0000313" key="2">
    <source>
        <dbReference type="EMBL" id="KNC25312.1"/>
    </source>
</evidence>
<accession>A0A0L0BZ29</accession>
<evidence type="ECO:0008006" key="4">
    <source>
        <dbReference type="Google" id="ProtNLM"/>
    </source>
</evidence>